<accession>M3GAT3</accession>
<evidence type="ECO:0000313" key="3">
    <source>
        <dbReference type="Proteomes" id="UP000011778"/>
    </source>
</evidence>
<proteinExistence type="predicted"/>
<dbReference type="AlphaFoldDB" id="M3GAT3"/>
<dbReference type="Proteomes" id="UP000011778">
    <property type="component" value="Unassembled WGS sequence"/>
</dbReference>
<dbReference type="EMBL" id="AFMD02000208">
    <property type="protein sequence ID" value="EMG22480.1"/>
    <property type="molecule type" value="Genomic_DNA"/>
</dbReference>
<evidence type="ECO:0000313" key="2">
    <source>
        <dbReference type="EMBL" id="EMG22480.1"/>
    </source>
</evidence>
<comment type="caution">
    <text evidence="2">The sequence shown here is derived from an EMBL/GenBank/DDBJ whole genome shotgun (WGS) entry which is preliminary data.</text>
</comment>
<sequence length="55" mass="5981">MCSLHLTHVTFSKTSSLEIAHNVSDKKSTGRETLPVEPLSTFPPGRLPFRSAAEA</sequence>
<reference evidence="2 3" key="1">
    <citation type="submission" date="2013-02" db="EMBL/GenBank/DDBJ databases">
        <authorList>
            <person name="Harkins D.M."/>
            <person name="Durkin A.S."/>
            <person name="Brinkac L.M."/>
            <person name="Haft D.H."/>
            <person name="Selengut J.D."/>
            <person name="Sanka R."/>
            <person name="DePew J."/>
            <person name="Purushe J."/>
            <person name="Tulsiani S.M."/>
            <person name="Graham G.C."/>
            <person name="Burns M.-A."/>
            <person name="Dohnt M.F."/>
            <person name="Smythe L.D."/>
            <person name="McKay D.B."/>
            <person name="Craig S.B."/>
            <person name="Vinetz J.M."/>
            <person name="Sutton G.G."/>
            <person name="Nierman W.C."/>
            <person name="Fouts D.E."/>
        </authorList>
    </citation>
    <scope>NUCLEOTIDE SEQUENCE [LARGE SCALE GENOMIC DNA]</scope>
    <source>
        <strain evidence="2 3">LT2050</strain>
    </source>
</reference>
<protein>
    <submittedName>
        <fullName evidence="2">Uncharacterized protein</fullName>
    </submittedName>
</protein>
<gene>
    <name evidence="2" type="ORF">LEP1GSC150_0922</name>
</gene>
<organism evidence="2 3">
    <name type="scientific">Leptospira interrogans serovar Copenhageni str. LT2050</name>
    <dbReference type="NCBI Taxonomy" id="1001598"/>
    <lineage>
        <taxon>Bacteria</taxon>
        <taxon>Pseudomonadati</taxon>
        <taxon>Spirochaetota</taxon>
        <taxon>Spirochaetia</taxon>
        <taxon>Leptospirales</taxon>
        <taxon>Leptospiraceae</taxon>
        <taxon>Leptospira</taxon>
    </lineage>
</organism>
<feature type="region of interest" description="Disordered" evidence="1">
    <location>
        <begin position="22"/>
        <end position="55"/>
    </location>
</feature>
<name>M3GAT3_LEPIT</name>
<evidence type="ECO:0000256" key="1">
    <source>
        <dbReference type="SAM" id="MobiDB-lite"/>
    </source>
</evidence>